<dbReference type="PANTHER" id="PTHR11079:SF161">
    <property type="entry name" value="CMP_DCMP-TYPE DEAMINASE DOMAIN-CONTAINING PROTEIN"/>
    <property type="match status" value="1"/>
</dbReference>
<dbReference type="Pfam" id="PF00383">
    <property type="entry name" value="dCMP_cyt_deam_1"/>
    <property type="match status" value="1"/>
</dbReference>
<proteinExistence type="predicted"/>
<evidence type="ECO:0000259" key="1">
    <source>
        <dbReference type="PROSITE" id="PS51747"/>
    </source>
</evidence>
<dbReference type="InterPro" id="IPR002125">
    <property type="entry name" value="CMP_dCMP_dom"/>
</dbReference>
<evidence type="ECO:0000313" key="2">
    <source>
        <dbReference type="EMBL" id="QDS75861.1"/>
    </source>
</evidence>
<reference evidence="2 3" key="1">
    <citation type="submission" date="2019-07" db="EMBL/GenBank/DDBJ databases">
        <title>Finished genome of Venturia effusa.</title>
        <authorList>
            <person name="Young C.A."/>
            <person name="Cox M.P."/>
            <person name="Ganley A.R.D."/>
            <person name="David W.J."/>
        </authorList>
    </citation>
    <scope>NUCLEOTIDE SEQUENCE [LARGE SCALE GENOMIC DNA]</scope>
    <source>
        <strain evidence="3">albino</strain>
    </source>
</reference>
<name>A0A517LJP2_9PEZI</name>
<dbReference type="OrthoDB" id="408702at2759"/>
<dbReference type="SUPFAM" id="SSF53927">
    <property type="entry name" value="Cytidine deaminase-like"/>
    <property type="match status" value="1"/>
</dbReference>
<organism evidence="2 3">
    <name type="scientific">Venturia effusa</name>
    <dbReference type="NCBI Taxonomy" id="50376"/>
    <lineage>
        <taxon>Eukaryota</taxon>
        <taxon>Fungi</taxon>
        <taxon>Dikarya</taxon>
        <taxon>Ascomycota</taxon>
        <taxon>Pezizomycotina</taxon>
        <taxon>Dothideomycetes</taxon>
        <taxon>Pleosporomycetidae</taxon>
        <taxon>Venturiales</taxon>
        <taxon>Venturiaceae</taxon>
        <taxon>Venturia</taxon>
    </lineage>
</organism>
<dbReference type="InterPro" id="IPR016193">
    <property type="entry name" value="Cytidine_deaminase-like"/>
</dbReference>
<dbReference type="GO" id="GO:0047974">
    <property type="term" value="F:guanosine deaminase activity"/>
    <property type="evidence" value="ECO:0007669"/>
    <property type="project" value="TreeGrafter"/>
</dbReference>
<dbReference type="STRING" id="50376.A0A517LJP2"/>
<dbReference type="Gene3D" id="3.40.140.10">
    <property type="entry name" value="Cytidine Deaminase, domain 2"/>
    <property type="match status" value="1"/>
</dbReference>
<dbReference type="GO" id="GO:0006152">
    <property type="term" value="P:purine nucleoside catabolic process"/>
    <property type="evidence" value="ECO:0007669"/>
    <property type="project" value="TreeGrafter"/>
</dbReference>
<dbReference type="Proteomes" id="UP000316270">
    <property type="component" value="Chromosome 14"/>
</dbReference>
<protein>
    <recommendedName>
        <fullName evidence="1">CMP/dCMP-type deaminase domain-containing protein</fullName>
    </recommendedName>
</protein>
<dbReference type="PANTHER" id="PTHR11079">
    <property type="entry name" value="CYTOSINE DEAMINASE FAMILY MEMBER"/>
    <property type="match status" value="1"/>
</dbReference>
<feature type="domain" description="CMP/dCMP-type deaminase" evidence="1">
    <location>
        <begin position="16"/>
        <end position="126"/>
    </location>
</feature>
<evidence type="ECO:0000313" key="3">
    <source>
        <dbReference type="Proteomes" id="UP000316270"/>
    </source>
</evidence>
<accession>A0A517LJP2</accession>
<gene>
    <name evidence="2" type="ORF">FKW77_001624</name>
</gene>
<dbReference type="PROSITE" id="PS51747">
    <property type="entry name" value="CYT_DCMP_DEAMINASES_2"/>
    <property type="match status" value="1"/>
</dbReference>
<sequence>MSDTAFPPRSPQPTPEQIKSNLRACLEVQKAASFQDKRPFAAILVGPDNKRILLSHFSISHVEHAEACLARLATMHYKSSYLWTCTLYCTWEPCAMCTGTVYWSNIGRLVYAASEEELNRMTGKGNPENFTMSLPCREVLKHGQKDVQVWGPIEDVEEEVIEDSERYWKPVRESLGLQ</sequence>
<dbReference type="CDD" id="cd01285">
    <property type="entry name" value="nucleoside_deaminase"/>
    <property type="match status" value="1"/>
</dbReference>
<dbReference type="AlphaFoldDB" id="A0A517LJP2"/>
<keyword evidence="3" id="KW-1185">Reference proteome</keyword>
<dbReference type="EMBL" id="CP042198">
    <property type="protein sequence ID" value="QDS75861.1"/>
    <property type="molecule type" value="Genomic_DNA"/>
</dbReference>